<keyword evidence="2" id="KW-0378">Hydrolase</keyword>
<dbReference type="GO" id="GO:0016787">
    <property type="term" value="F:hydrolase activity"/>
    <property type="evidence" value="ECO:0007669"/>
    <property type="project" value="UniProtKB-KW"/>
</dbReference>
<evidence type="ECO:0000313" key="2">
    <source>
        <dbReference type="EMBL" id="BCG45954.1"/>
    </source>
</evidence>
<proteinExistence type="predicted"/>
<dbReference type="Proteomes" id="UP000515472">
    <property type="component" value="Chromosome"/>
</dbReference>
<keyword evidence="3" id="KW-1185">Reference proteome</keyword>
<name>A0A6S6M2U3_9BACT</name>
<evidence type="ECO:0000313" key="3">
    <source>
        <dbReference type="Proteomes" id="UP000515472"/>
    </source>
</evidence>
<reference evidence="2 3" key="1">
    <citation type="submission" date="2020-06" db="EMBL/GenBank/DDBJ databases">
        <title>Interaction of electrochemicaly active bacteria, Geobacter bremensis R4 on different carbon anode.</title>
        <authorList>
            <person name="Meng L."/>
            <person name="Yoshida N."/>
        </authorList>
    </citation>
    <scope>NUCLEOTIDE SEQUENCE [LARGE SCALE GENOMIC DNA]</scope>
    <source>
        <strain evidence="2 3">R4</strain>
    </source>
</reference>
<gene>
    <name evidence="2" type="ORF">GEOBRER4_n0729</name>
</gene>
<protein>
    <submittedName>
        <fullName evidence="2">Amidohydrolase 2</fullName>
    </submittedName>
</protein>
<dbReference type="KEGG" id="gbn:GEOBRER4_07040"/>
<dbReference type="InterPro" id="IPR032466">
    <property type="entry name" value="Metal_Hydrolase"/>
</dbReference>
<dbReference type="AlphaFoldDB" id="A0A6S6M2U3"/>
<dbReference type="SUPFAM" id="SSF51556">
    <property type="entry name" value="Metallo-dependent hydrolases"/>
    <property type="match status" value="1"/>
</dbReference>
<accession>A0A6S6M2U3</accession>
<dbReference type="Pfam" id="PF04909">
    <property type="entry name" value="Amidohydro_2"/>
    <property type="match status" value="1"/>
</dbReference>
<feature type="domain" description="Amidohydrolase-related" evidence="1">
    <location>
        <begin position="15"/>
        <end position="256"/>
    </location>
</feature>
<dbReference type="RefSeq" id="WP_185244256.1">
    <property type="nucleotide sequence ID" value="NZ_AP023213.1"/>
</dbReference>
<dbReference type="InterPro" id="IPR006680">
    <property type="entry name" value="Amidohydro-rel"/>
</dbReference>
<dbReference type="Gene3D" id="3.20.20.140">
    <property type="entry name" value="Metal-dependent hydrolases"/>
    <property type="match status" value="1"/>
</dbReference>
<sequence>MSKVLKLAGGIPVFDSHFHIVDRRFPLVPNQGYLPDDFACGDYLARTDGMALCGGAIVSGSFQAMDQSYLLDALATLGPAFVGVTQLPATVSEAELLRLDAAGVRAVRFNIKRGGSEGIEHLEEMAHRVHQMLRWHVELYIDSRELAGLERTLLTLPAVSIDHLGLSKDGFKVLLKLVEHGVRVKATGFGRVDFDVKGALKEIASANPEALMFGTDLPSTRAPRPYRDEDLLLVLDALGEDLARKALYQNALAFYRPAVDGSAALTSH</sequence>
<dbReference type="PANTHER" id="PTHR35563">
    <property type="entry name" value="BARREL METAL-DEPENDENT HYDROLASE, PUTATIVE (AFU_ORTHOLOGUE AFUA_1G16240)-RELATED"/>
    <property type="match status" value="1"/>
</dbReference>
<organism evidence="2 3">
    <name type="scientific">Citrifermentans bremense</name>
    <dbReference type="NCBI Taxonomy" id="60035"/>
    <lineage>
        <taxon>Bacteria</taxon>
        <taxon>Pseudomonadati</taxon>
        <taxon>Thermodesulfobacteriota</taxon>
        <taxon>Desulfuromonadia</taxon>
        <taxon>Geobacterales</taxon>
        <taxon>Geobacteraceae</taxon>
        <taxon>Citrifermentans</taxon>
    </lineage>
</organism>
<evidence type="ECO:0000259" key="1">
    <source>
        <dbReference type="Pfam" id="PF04909"/>
    </source>
</evidence>
<dbReference type="EMBL" id="AP023213">
    <property type="protein sequence ID" value="BCG45954.1"/>
    <property type="molecule type" value="Genomic_DNA"/>
</dbReference>
<dbReference type="InterPro" id="IPR052358">
    <property type="entry name" value="Aro_Compnd_Degr_Hydrolases"/>
</dbReference>
<dbReference type="PANTHER" id="PTHR35563:SF2">
    <property type="entry name" value="BARREL METAL-DEPENDENT HYDROLASE, PUTATIVE (AFU_ORTHOLOGUE AFUA_1G16240)-RELATED"/>
    <property type="match status" value="1"/>
</dbReference>